<name>A0ABP6WN99_9ACTN</name>
<keyword evidence="5 6" id="KW-0326">Glycosidase</keyword>
<evidence type="ECO:0000256" key="2">
    <source>
        <dbReference type="ARBA" id="ARBA00022651"/>
    </source>
</evidence>
<evidence type="ECO:0000256" key="6">
    <source>
        <dbReference type="RuleBase" id="RU361187"/>
    </source>
</evidence>
<evidence type="ECO:0000313" key="9">
    <source>
        <dbReference type="Proteomes" id="UP001500767"/>
    </source>
</evidence>
<dbReference type="PANTHER" id="PTHR43772">
    <property type="entry name" value="ENDO-1,4-BETA-XYLANASE"/>
    <property type="match status" value="1"/>
</dbReference>
<dbReference type="PANTHER" id="PTHR43772:SF2">
    <property type="entry name" value="PUTATIVE (AFU_ORTHOLOGUE AFUA_2G04480)-RELATED"/>
    <property type="match status" value="1"/>
</dbReference>
<comment type="caution">
    <text evidence="8">The sequence shown here is derived from an EMBL/GenBank/DDBJ whole genome shotgun (WGS) entry which is preliminary data.</text>
</comment>
<comment type="similarity">
    <text evidence="1 6">Belongs to the glycosyl hydrolase 43 family.</text>
</comment>
<keyword evidence="3 6" id="KW-0378">Hydrolase</keyword>
<feature type="region of interest" description="Disordered" evidence="7">
    <location>
        <begin position="1"/>
        <end position="21"/>
    </location>
</feature>
<keyword evidence="2" id="KW-0858">Xylan degradation</keyword>
<dbReference type="EMBL" id="BAAAYR010000001">
    <property type="protein sequence ID" value="GAA3552941.1"/>
    <property type="molecule type" value="Genomic_DNA"/>
</dbReference>
<evidence type="ECO:0000256" key="5">
    <source>
        <dbReference type="ARBA" id="ARBA00023295"/>
    </source>
</evidence>
<dbReference type="Proteomes" id="UP001500767">
    <property type="component" value="Unassembled WGS sequence"/>
</dbReference>
<dbReference type="InterPro" id="IPR023296">
    <property type="entry name" value="Glyco_hydro_beta-prop_sf"/>
</dbReference>
<proteinExistence type="inferred from homology"/>
<protein>
    <submittedName>
        <fullName evidence="8">Glycoside hydrolase family 43 protein</fullName>
    </submittedName>
</protein>
<feature type="region of interest" description="Disordered" evidence="7">
    <location>
        <begin position="315"/>
        <end position="334"/>
    </location>
</feature>
<dbReference type="InterPro" id="IPR052176">
    <property type="entry name" value="Glycosyl_Hydrlase_43_Enz"/>
</dbReference>
<dbReference type="CDD" id="cd08991">
    <property type="entry name" value="GH43_HoAraf43-like"/>
    <property type="match status" value="1"/>
</dbReference>
<evidence type="ECO:0000256" key="4">
    <source>
        <dbReference type="ARBA" id="ARBA00023277"/>
    </source>
</evidence>
<keyword evidence="4" id="KW-0119">Carbohydrate metabolism</keyword>
<dbReference type="Pfam" id="PF04616">
    <property type="entry name" value="Glyco_hydro_43"/>
    <property type="match status" value="1"/>
</dbReference>
<keyword evidence="9" id="KW-1185">Reference proteome</keyword>
<keyword evidence="2" id="KW-0624">Polysaccharide degradation</keyword>
<reference evidence="9" key="1">
    <citation type="journal article" date="2019" name="Int. J. Syst. Evol. Microbiol.">
        <title>The Global Catalogue of Microorganisms (GCM) 10K type strain sequencing project: providing services to taxonomists for standard genome sequencing and annotation.</title>
        <authorList>
            <consortium name="The Broad Institute Genomics Platform"/>
            <consortium name="The Broad Institute Genome Sequencing Center for Infectious Disease"/>
            <person name="Wu L."/>
            <person name="Ma J."/>
        </authorList>
    </citation>
    <scope>NUCLEOTIDE SEQUENCE [LARGE SCALE GENOMIC DNA]</scope>
    <source>
        <strain evidence="9">JCM 16540</strain>
    </source>
</reference>
<evidence type="ECO:0000313" key="8">
    <source>
        <dbReference type="EMBL" id="GAA3552941.1"/>
    </source>
</evidence>
<dbReference type="SUPFAM" id="SSF75005">
    <property type="entry name" value="Arabinanase/levansucrase/invertase"/>
    <property type="match status" value="1"/>
</dbReference>
<evidence type="ECO:0000256" key="7">
    <source>
        <dbReference type="SAM" id="MobiDB-lite"/>
    </source>
</evidence>
<organism evidence="8 9">
    <name type="scientific">Microlunatus spumicola</name>
    <dbReference type="NCBI Taxonomy" id="81499"/>
    <lineage>
        <taxon>Bacteria</taxon>
        <taxon>Bacillati</taxon>
        <taxon>Actinomycetota</taxon>
        <taxon>Actinomycetes</taxon>
        <taxon>Propionibacteriales</taxon>
        <taxon>Propionibacteriaceae</taxon>
        <taxon>Microlunatus</taxon>
    </lineage>
</organism>
<sequence length="334" mass="36770">MFPSFGYRHHRHQGGPVTSLRTARRTYRNPVHDGYFADPFALRLDDRYVAYGTGASVGGRLFEVLESDDLASWTSVGGALEPLDPALGGDYWAPEVAQAEGRFWMYYSVGHGDAGHHLRVAVADEAAGPFVDLGLDLTPDERFAIDPHPFRDVDGRWYLYFARDVLDGPRVGTQLAVAPLTGMTSLGDVTTVLEPSADWQIYERDRLMYGARHDWHTLEGPSVRLHEGRYYCFYSGGSWQTAGYAVAWASAPSPLGPWTEPADGAGRLLGAVPDHVRGPGHNSVVTTFGGTDMIVYHAWDETLSARQLCIDPIRWTPDGPTTPGPTWQDQPLPA</sequence>
<accession>A0ABP6WN99</accession>
<evidence type="ECO:0000256" key="1">
    <source>
        <dbReference type="ARBA" id="ARBA00009865"/>
    </source>
</evidence>
<dbReference type="Gene3D" id="2.115.10.20">
    <property type="entry name" value="Glycosyl hydrolase domain, family 43"/>
    <property type="match status" value="1"/>
</dbReference>
<gene>
    <name evidence="8" type="ORF">GCM10022197_05010</name>
</gene>
<dbReference type="GO" id="GO:0016787">
    <property type="term" value="F:hydrolase activity"/>
    <property type="evidence" value="ECO:0007669"/>
    <property type="project" value="UniProtKB-KW"/>
</dbReference>
<dbReference type="InterPro" id="IPR006710">
    <property type="entry name" value="Glyco_hydro_43"/>
</dbReference>
<evidence type="ECO:0000256" key="3">
    <source>
        <dbReference type="ARBA" id="ARBA00022801"/>
    </source>
</evidence>